<dbReference type="EMBL" id="CP027569">
    <property type="protein sequence ID" value="AVO28186.1"/>
    <property type="molecule type" value="Genomic_DNA"/>
</dbReference>
<organism evidence="1 2">
    <name type="scientific">Megasphaera elsdenii</name>
    <dbReference type="NCBI Taxonomy" id="907"/>
    <lineage>
        <taxon>Bacteria</taxon>
        <taxon>Bacillati</taxon>
        <taxon>Bacillota</taxon>
        <taxon>Negativicutes</taxon>
        <taxon>Veillonellales</taxon>
        <taxon>Veillonellaceae</taxon>
        <taxon>Megasphaera</taxon>
    </lineage>
</organism>
<sequence>MILAPCCRFLLFQYTMVAQICKEKSEPAYAHGGVQNPCYRSIVSNTDTFESLDADIGFVFSRMSYPDVVIKLIYRELMYLICHKDSIYGDEVACEDLDVRQQIMLIWGNDFLQWHHSHWSPDEPPLLTVNTGSMLQRYLTIPDRWAVAPMSVVSDAIRNNSDLVFYTLKTPPPPRICYEVTNRFTSEPRRKGIRIIDEELNNFINQNPSICRFETWMLNNGSL</sequence>
<dbReference type="AlphaFoldDB" id="A0A2S0M9R9"/>
<evidence type="ECO:0000313" key="1">
    <source>
        <dbReference type="EMBL" id="AVO28186.1"/>
    </source>
</evidence>
<gene>
    <name evidence="1" type="ORF">C6Y28_11410</name>
</gene>
<protein>
    <submittedName>
        <fullName evidence="1">LysR family transcriptional regulator</fullName>
    </submittedName>
</protein>
<dbReference type="SUPFAM" id="SSF53850">
    <property type="entry name" value="Periplasmic binding protein-like II"/>
    <property type="match status" value="1"/>
</dbReference>
<accession>A0A2S0M9R9</accession>
<proteinExistence type="predicted"/>
<evidence type="ECO:0000313" key="2">
    <source>
        <dbReference type="Proteomes" id="UP000238358"/>
    </source>
</evidence>
<reference evidence="1 2" key="1">
    <citation type="journal article" date="2018" name="Genome Announc.">
        <title>Complete genomes of two Megasphaera elsdenii strains, NCIMB 702410 and ATCC 25940.</title>
        <authorList>
            <person name="Hatmaker E.A."/>
            <person name="O'Dell K."/>
            <person name="Riley L.A."/>
            <person name="Klingeman D.M."/>
            <person name="Guss A.M."/>
        </authorList>
    </citation>
    <scope>NUCLEOTIDE SEQUENCE [LARGE SCALE GENOMIC DNA]</scope>
    <source>
        <strain evidence="1 2">NCIMB702410</strain>
    </source>
</reference>
<name>A0A2S0M9R9_MEGEL</name>
<dbReference type="Proteomes" id="UP000238358">
    <property type="component" value="Chromosome"/>
</dbReference>